<feature type="compositionally biased region" description="Low complexity" evidence="2">
    <location>
        <begin position="274"/>
        <end position="286"/>
    </location>
</feature>
<proteinExistence type="predicted"/>
<feature type="region of interest" description="Disordered" evidence="2">
    <location>
        <begin position="823"/>
        <end position="843"/>
    </location>
</feature>
<dbReference type="Proteomes" id="UP001558652">
    <property type="component" value="Unassembled WGS sequence"/>
</dbReference>
<feature type="compositionally biased region" description="Basic and acidic residues" evidence="2">
    <location>
        <begin position="1467"/>
        <end position="1483"/>
    </location>
</feature>
<feature type="compositionally biased region" description="Basic and acidic residues" evidence="2">
    <location>
        <begin position="566"/>
        <end position="576"/>
    </location>
</feature>
<feature type="compositionally biased region" description="Polar residues" evidence="2">
    <location>
        <begin position="1855"/>
        <end position="1874"/>
    </location>
</feature>
<feature type="compositionally biased region" description="Polar residues" evidence="2">
    <location>
        <begin position="52"/>
        <end position="66"/>
    </location>
</feature>
<comment type="caution">
    <text evidence="3">The sequence shown here is derived from an EMBL/GenBank/DDBJ whole genome shotgun (WGS) entry which is preliminary data.</text>
</comment>
<feature type="region of interest" description="Disordered" evidence="2">
    <location>
        <begin position="257"/>
        <end position="305"/>
    </location>
</feature>
<keyword evidence="1" id="KW-0175">Coiled coil</keyword>
<protein>
    <submittedName>
        <fullName evidence="3">Uncharacterized protein</fullName>
    </submittedName>
</protein>
<feature type="compositionally biased region" description="Polar residues" evidence="2">
    <location>
        <begin position="412"/>
        <end position="431"/>
    </location>
</feature>
<evidence type="ECO:0000256" key="2">
    <source>
        <dbReference type="SAM" id="MobiDB-lite"/>
    </source>
</evidence>
<sequence>MSEKNTKQETMEIEIEAERLRARVAQLLLKTKLLVEALRTAGVPIPRKLAKNVQSKKQPPASNQNELDGEKESTEGQNKNKSPKKKVKCGCDKVKAKEMKNPLKEINCTVDAGLTVASPSSKVDSGNLTVLNKQTVVSAPSAVPISYVENKVIGVPTTTSSVLIPITQTGLINGSVVATGGVQTLAPVLDRNLLSSLGPGTLILADGRVVSVPSIYPSVLTNQTALILMHNSKRKEKLIVPKRSEITKTTYSNKTPIPAIKDYRFESPRPRPPVTRSRLKSSPSKPKVVHPAIPKGISHGGKQSLKRNLASQATLKDITKGNAKLHGSRPENDVSTIEKTNLTPSEIIKNVTHENTKMGDQSDRGDTKRKNESSSMGPPSKISKLNTDGSAQEQSLAEKAIDKSGPKIDGNNGKSVEISETTPNESLQSAASAEGNCDKDVLKLNQNRHTIDALFNKPNEDQTLKKLDNMQTSIKISDEAEVLSRNDSETQHLLKTTDQMQLLKKSAENQSQSEQVENQVLINKAGETQTQSNKLDATQTLFKHLDESQTVVNTNLVTQPLIKKPETHHHLSEHPNESQVMLKKTDKKQNTLNKSNRSDIPLEKDNEIETEVKVLSVIQASKFRHDAQSELKKPDKTESLFQKDTNPALKKPDETQNLLKNIDITQSLLKQPETKESSSYIMVPAKTLIKGPDAAPNLLNKHEGSHTILQRSEETQTLLEKLDETQTLKKSESVQESKTLNNELNETQIAFKDMVSTQSLLEKRNESLYKKPDNIQVSVKNLDMNQALFKKDDRPQGLITNSYGNQTSVKKLNETITELNTGITQTSGKQPEETQTSLQKSDDPRNLLKNMYVTKTLFNIPETPQTSCKTPQDSQNLFKKSQEMHTSFKKSNEIQTLLEQSQTSLGDSQTSSIKPVEDHNFLNDMTIPQSFAKNSDPSQSSLKKANEVQASLKTAIVAQTVLKNPVGGISYSSNSENTGFKGDCFLSSVDFLRCREVQDQRNTFMPIIDDVRLTSEFSSDLFNSLQVPSAIGGQHPESISPTAAFLLAFPLVSTSKNVDNPVDGENNENQQTNTPTTILQIGNIEPPSTSELFHSIDYPSKGTKHFGNKESIDRFHSYELGAEYEANMGIAPEVQKPYRNNSEKKKDVSLYTTHEEYRNKSQRRQQCDQSQMSQERPKENTAGVCAVGGTSNYQQQQPQLQPQQQQQCYSGYPLFTHCNDFSSVMPPPTNHTSQYSSIGVGTDPKADVINMLPWASNNHLNQHQDFTPNQPAPDKDICLMQKNKNGSDRKSKSDKVTQKGSNYNTNQYNNMECYNFKQEKKKNSKQNQQVTARAPVNWMTTPDSRNILPDPLLHLDIYTPQKEMDNAASFSVPPPPTGSIAQNPFANTFPSIEMSIDSFTEFNTSKKTTNNYCWSPSKCLLPPSVDNHGLVIPSTLPTLMGDLALGTTTTTTADTLKTFETSRKFDQNIRKLPEKGEKKRNDYGTKNQGSNSSFLSVSQLVDPKCKKQTKHQQQQVDLNKNCSVKRNSSADKGTLKSGQRTNFNYASTNTLDRKDHRVPDPNCIYSNHNRNVPPSQWNEKQRNNAFKGGSYSAESLIGLQQQPMGQNQGNVGNNGALNSGPSGSYHQPTNIAGSTNYQGVQSSAVNYFQSTGADYGAQNSDTPQGSYTSTQYHQNCFNFPTGQPHFSSGFISEDYQMDNFVGFNVSGSSTTNCQPHQTSNATSDHSHHQHHHQQLQQQTTVDHKHKRQQVNSNSSGKCAPREDHTNRAPNEELYHNSRISGSNSGGFIQPSQVYHPGGYSFPPPPSSSKVDMGYMGPNITPVCSQHLSLTTNTTTTLTNFNLSTIFPEMNDQRGPPSSTSHLNSSTFTNLPTHNYHQHHHHPPLPPLPH</sequence>
<name>A0ABD0YP85_9HEMI</name>
<organism evidence="3 4">
    <name type="scientific">Ranatra chinensis</name>
    <dbReference type="NCBI Taxonomy" id="642074"/>
    <lineage>
        <taxon>Eukaryota</taxon>
        <taxon>Metazoa</taxon>
        <taxon>Ecdysozoa</taxon>
        <taxon>Arthropoda</taxon>
        <taxon>Hexapoda</taxon>
        <taxon>Insecta</taxon>
        <taxon>Pterygota</taxon>
        <taxon>Neoptera</taxon>
        <taxon>Paraneoptera</taxon>
        <taxon>Hemiptera</taxon>
        <taxon>Heteroptera</taxon>
        <taxon>Panheteroptera</taxon>
        <taxon>Nepomorpha</taxon>
        <taxon>Nepidae</taxon>
        <taxon>Ranatrinae</taxon>
        <taxon>Ranatra</taxon>
    </lineage>
</organism>
<gene>
    <name evidence="3" type="ORF">AAG570_009458</name>
</gene>
<feature type="compositionally biased region" description="Polar residues" evidence="2">
    <location>
        <begin position="823"/>
        <end position="839"/>
    </location>
</feature>
<feature type="compositionally biased region" description="Polar residues" evidence="2">
    <location>
        <begin position="1484"/>
        <end position="1499"/>
    </location>
</feature>
<feature type="region of interest" description="Disordered" evidence="2">
    <location>
        <begin position="49"/>
        <end position="89"/>
    </location>
</feature>
<evidence type="ECO:0000256" key="1">
    <source>
        <dbReference type="SAM" id="Coils"/>
    </source>
</evidence>
<feature type="region of interest" description="Disordered" evidence="2">
    <location>
        <begin position="1709"/>
        <end position="1813"/>
    </location>
</feature>
<feature type="compositionally biased region" description="Basic and acidic residues" evidence="2">
    <location>
        <begin position="1285"/>
        <end position="1297"/>
    </location>
</feature>
<feature type="compositionally biased region" description="Polar residues" evidence="2">
    <location>
        <begin position="1516"/>
        <end position="1541"/>
    </location>
</feature>
<feature type="coiled-coil region" evidence="1">
    <location>
        <begin position="3"/>
        <end position="30"/>
    </location>
</feature>
<feature type="region of interest" description="Disordered" evidence="2">
    <location>
        <begin position="1138"/>
        <end position="1180"/>
    </location>
</feature>
<feature type="region of interest" description="Disordered" evidence="2">
    <location>
        <begin position="1264"/>
        <end position="1304"/>
    </location>
</feature>
<feature type="compositionally biased region" description="Polar residues" evidence="2">
    <location>
        <begin position="333"/>
        <end position="344"/>
    </location>
</feature>
<feature type="compositionally biased region" description="Basic and acidic residues" evidence="2">
    <location>
        <begin position="351"/>
        <end position="372"/>
    </location>
</feature>
<feature type="compositionally biased region" description="Polar residues" evidence="2">
    <location>
        <begin position="1777"/>
        <end position="1792"/>
    </location>
</feature>
<feature type="compositionally biased region" description="Polar residues" evidence="2">
    <location>
        <begin position="1709"/>
        <end position="1723"/>
    </location>
</feature>
<evidence type="ECO:0000313" key="4">
    <source>
        <dbReference type="Proteomes" id="UP001558652"/>
    </source>
</evidence>
<feature type="region of interest" description="Disordered" evidence="2">
    <location>
        <begin position="1467"/>
        <end position="1541"/>
    </location>
</feature>
<feature type="region of interest" description="Disordered" evidence="2">
    <location>
        <begin position="320"/>
        <end position="434"/>
    </location>
</feature>
<feature type="region of interest" description="Disordered" evidence="2">
    <location>
        <begin position="1850"/>
        <end position="1889"/>
    </location>
</feature>
<keyword evidence="4" id="KW-1185">Reference proteome</keyword>
<dbReference type="EMBL" id="JBFDAA010000004">
    <property type="protein sequence ID" value="KAL1137762.1"/>
    <property type="molecule type" value="Genomic_DNA"/>
</dbReference>
<feature type="compositionally biased region" description="Basic and acidic residues" evidence="2">
    <location>
        <begin position="1141"/>
        <end position="1159"/>
    </location>
</feature>
<accession>A0ABD0YP85</accession>
<feature type="compositionally biased region" description="Polar residues" evidence="2">
    <location>
        <begin position="373"/>
        <end position="395"/>
    </location>
</feature>
<feature type="compositionally biased region" description="Basic and acidic residues" evidence="2">
    <location>
        <begin position="1759"/>
        <end position="1775"/>
    </location>
</feature>
<feature type="region of interest" description="Disordered" evidence="2">
    <location>
        <begin position="566"/>
        <end position="600"/>
    </location>
</feature>
<reference evidence="3 4" key="1">
    <citation type="submission" date="2024-07" db="EMBL/GenBank/DDBJ databases">
        <title>Chromosome-level genome assembly of the water stick insect Ranatra chinensis (Heteroptera: Nepidae).</title>
        <authorList>
            <person name="Liu X."/>
        </authorList>
    </citation>
    <scope>NUCLEOTIDE SEQUENCE [LARGE SCALE GENOMIC DNA]</scope>
    <source>
        <strain evidence="3">Cailab_2021Rc</strain>
        <tissue evidence="3">Muscle</tissue>
    </source>
</reference>
<evidence type="ECO:0000313" key="3">
    <source>
        <dbReference type="EMBL" id="KAL1137762.1"/>
    </source>
</evidence>